<dbReference type="PANTHER" id="PTHR43280:SF34">
    <property type="entry name" value="ARAC-FAMILY TRANSCRIPTIONAL REGULATOR"/>
    <property type="match status" value="1"/>
</dbReference>
<dbReference type="Proteomes" id="UP001300604">
    <property type="component" value="Chromosome"/>
</dbReference>
<reference evidence="6" key="3">
    <citation type="submission" date="2024-06" db="EMBL/GenBank/DDBJ databases">
        <authorList>
            <person name="Zeng C."/>
        </authorList>
    </citation>
    <scope>NUCLEOTIDE SEQUENCE [LARGE SCALE GENOMIC DNA]</scope>
    <source>
        <strain evidence="6">ZCY20-5</strain>
    </source>
</reference>
<sequence length="407" mass="46197">MNIEYLLRRVSQQLHTIVRQYGSRGERARCICERVGFQDRLHEPAGRKAALRAVGGVPLIYSTGAAVTYAAVDAGSSCLLIGPLQLSDGQESLFALSVPESPSAWLEQVYRCSCNALFCEVLLLYNLFHTQTISSREILAVNYGGDTMREVQKEFSELVFEQQETGTKHNPYDQEVREMSSVRSGDMQRLKKSWAEDYVGNLGVLAKNRLRSFKNLAIVLVTLASRAAIEGGILPEDAFSLSDSYIRKIEELQSPDLVTQVGRQAEYQYTCMVHAVKERKKNHAHRKTSDPRVEQCKAYIYTHLHEKISIAQIAEKLQMHPNSLSALFKSCEGVPMRDFILDKKVDLAKNLLMYSPYSFSEIAAYLGFSSQSHLGTQFKKRTGITLRQYRAQYRVQEFLDGQQEHYR</sequence>
<keyword evidence="3" id="KW-0804">Transcription</keyword>
<dbReference type="InterPro" id="IPR009057">
    <property type="entry name" value="Homeodomain-like_sf"/>
</dbReference>
<dbReference type="Gene3D" id="1.10.10.60">
    <property type="entry name" value="Homeodomain-like"/>
    <property type="match status" value="1"/>
</dbReference>
<dbReference type="PROSITE" id="PS00041">
    <property type="entry name" value="HTH_ARAC_FAMILY_1"/>
    <property type="match status" value="1"/>
</dbReference>
<evidence type="ECO:0000256" key="2">
    <source>
        <dbReference type="ARBA" id="ARBA00023125"/>
    </source>
</evidence>
<keyword evidence="6" id="KW-1185">Reference proteome</keyword>
<proteinExistence type="predicted"/>
<dbReference type="InterPro" id="IPR018060">
    <property type="entry name" value="HTH_AraC"/>
</dbReference>
<dbReference type="RefSeq" id="WP_316935052.1">
    <property type="nucleotide sequence ID" value="NZ_CP135996.1"/>
</dbReference>
<gene>
    <name evidence="5" type="ORF">PXC00_02345</name>
</gene>
<dbReference type="GO" id="GO:0043565">
    <property type="term" value="F:sequence-specific DNA binding"/>
    <property type="evidence" value="ECO:0007669"/>
    <property type="project" value="InterPro"/>
</dbReference>
<evidence type="ECO:0000313" key="6">
    <source>
        <dbReference type="Proteomes" id="UP001300604"/>
    </source>
</evidence>
<accession>A0AA97DC58</accession>
<evidence type="ECO:0000256" key="1">
    <source>
        <dbReference type="ARBA" id="ARBA00023015"/>
    </source>
</evidence>
<keyword evidence="2" id="KW-0238">DNA-binding</keyword>
<dbReference type="SMART" id="SM00342">
    <property type="entry name" value="HTH_ARAC"/>
    <property type="match status" value="1"/>
</dbReference>
<dbReference type="PROSITE" id="PS01124">
    <property type="entry name" value="HTH_ARAC_FAMILY_2"/>
    <property type="match status" value="1"/>
</dbReference>
<reference evidence="6" key="1">
    <citation type="submission" date="2024-06" db="EMBL/GenBank/DDBJ databases">
        <title>Caproicibacterium argilliputei sp. nov, a novel caproic acid producing anaerobic bacterium isolated from pit mud.</title>
        <authorList>
            <person name="Zeng C."/>
        </authorList>
    </citation>
    <scope>NUCLEOTIDE SEQUENCE [LARGE SCALE GENOMIC DNA]</scope>
    <source>
        <strain evidence="6">ZCY20-5</strain>
    </source>
</reference>
<protein>
    <submittedName>
        <fullName evidence="5">Helix-turn-helix domain-containing protein</fullName>
    </submittedName>
</protein>
<dbReference type="Pfam" id="PF12833">
    <property type="entry name" value="HTH_18"/>
    <property type="match status" value="1"/>
</dbReference>
<dbReference type="AlphaFoldDB" id="A0AA97DC58"/>
<dbReference type="EMBL" id="CP135996">
    <property type="protein sequence ID" value="WOC32736.1"/>
    <property type="molecule type" value="Genomic_DNA"/>
</dbReference>
<feature type="domain" description="HTH araC/xylS-type" evidence="4">
    <location>
        <begin position="294"/>
        <end position="392"/>
    </location>
</feature>
<dbReference type="KEGG" id="carl:PXC00_02345"/>
<organism evidence="5 6">
    <name type="scientific">Caproicibacterium argilliputei</name>
    <dbReference type="NCBI Taxonomy" id="3030016"/>
    <lineage>
        <taxon>Bacteria</taxon>
        <taxon>Bacillati</taxon>
        <taxon>Bacillota</taxon>
        <taxon>Clostridia</taxon>
        <taxon>Eubacteriales</taxon>
        <taxon>Oscillospiraceae</taxon>
        <taxon>Caproicibacterium</taxon>
    </lineage>
</organism>
<dbReference type="GO" id="GO:0003700">
    <property type="term" value="F:DNA-binding transcription factor activity"/>
    <property type="evidence" value="ECO:0007669"/>
    <property type="project" value="InterPro"/>
</dbReference>
<keyword evidence="1" id="KW-0805">Transcription regulation</keyword>
<name>A0AA97DC58_9FIRM</name>
<dbReference type="InterPro" id="IPR018062">
    <property type="entry name" value="HTH_AraC-typ_CS"/>
</dbReference>
<dbReference type="PANTHER" id="PTHR43280">
    <property type="entry name" value="ARAC-FAMILY TRANSCRIPTIONAL REGULATOR"/>
    <property type="match status" value="1"/>
</dbReference>
<evidence type="ECO:0000259" key="4">
    <source>
        <dbReference type="PROSITE" id="PS01124"/>
    </source>
</evidence>
<evidence type="ECO:0000256" key="3">
    <source>
        <dbReference type="ARBA" id="ARBA00023163"/>
    </source>
</evidence>
<evidence type="ECO:0000313" key="5">
    <source>
        <dbReference type="EMBL" id="WOC32736.1"/>
    </source>
</evidence>
<reference evidence="5 6" key="2">
    <citation type="submission" date="2024-06" db="EMBL/GenBank/DDBJ databases">
        <title>Caproicibacterium argilliputei sp. nov, a novel caproic acid producing anaerobic bacterium isolated from pit mud.</title>
        <authorList>
            <person name="Xia S."/>
        </authorList>
    </citation>
    <scope>NUCLEOTIDE SEQUENCE [LARGE SCALE GENOMIC DNA]</scope>
    <source>
        <strain evidence="5 6">ZCY20-5</strain>
    </source>
</reference>
<dbReference type="SUPFAM" id="SSF46689">
    <property type="entry name" value="Homeodomain-like"/>
    <property type="match status" value="2"/>
</dbReference>